<feature type="transmembrane region" description="Helical" evidence="7">
    <location>
        <begin position="16"/>
        <end position="40"/>
    </location>
</feature>
<feature type="transmembrane region" description="Helical" evidence="7">
    <location>
        <begin position="133"/>
        <end position="154"/>
    </location>
</feature>
<dbReference type="PANTHER" id="PTHR43394:SF1">
    <property type="entry name" value="ATP-BINDING CASSETTE SUB-FAMILY B MEMBER 10, MITOCHONDRIAL"/>
    <property type="match status" value="1"/>
</dbReference>
<dbReference type="SUPFAM" id="SSF90123">
    <property type="entry name" value="ABC transporter transmembrane region"/>
    <property type="match status" value="1"/>
</dbReference>
<dbReference type="GO" id="GO:0005886">
    <property type="term" value="C:plasma membrane"/>
    <property type="evidence" value="ECO:0007669"/>
    <property type="project" value="UniProtKB-SubCell"/>
</dbReference>
<dbReference type="SMART" id="SM00382">
    <property type="entry name" value="AAA"/>
    <property type="match status" value="1"/>
</dbReference>
<dbReference type="Gene3D" id="3.40.50.300">
    <property type="entry name" value="P-loop containing nucleotide triphosphate hydrolases"/>
    <property type="match status" value="1"/>
</dbReference>
<dbReference type="InterPro" id="IPR003593">
    <property type="entry name" value="AAA+_ATPase"/>
</dbReference>
<dbReference type="PROSITE" id="PS50893">
    <property type="entry name" value="ABC_TRANSPORTER_2"/>
    <property type="match status" value="1"/>
</dbReference>
<dbReference type="InterPro" id="IPR036640">
    <property type="entry name" value="ABC1_TM_sf"/>
</dbReference>
<dbReference type="SUPFAM" id="SSF52540">
    <property type="entry name" value="P-loop containing nucleoside triphosphate hydrolases"/>
    <property type="match status" value="1"/>
</dbReference>
<dbReference type="Pfam" id="PF00664">
    <property type="entry name" value="ABC_membrane"/>
    <property type="match status" value="1"/>
</dbReference>
<feature type="domain" description="ABC transmembrane type-1" evidence="9">
    <location>
        <begin position="18"/>
        <end position="298"/>
    </location>
</feature>
<evidence type="ECO:0000256" key="6">
    <source>
        <dbReference type="ARBA" id="ARBA00023136"/>
    </source>
</evidence>
<keyword evidence="4 10" id="KW-0067">ATP-binding</keyword>
<evidence type="ECO:0000256" key="3">
    <source>
        <dbReference type="ARBA" id="ARBA00022741"/>
    </source>
</evidence>
<keyword evidence="3" id="KW-0547">Nucleotide-binding</keyword>
<organism evidence="10 11">
    <name type="scientific">Marinomonas transparens</name>
    <dbReference type="NCBI Taxonomy" id="2795388"/>
    <lineage>
        <taxon>Bacteria</taxon>
        <taxon>Pseudomonadati</taxon>
        <taxon>Pseudomonadota</taxon>
        <taxon>Gammaproteobacteria</taxon>
        <taxon>Oceanospirillales</taxon>
        <taxon>Oceanospirillaceae</taxon>
        <taxon>Marinomonas</taxon>
    </lineage>
</organism>
<comment type="caution">
    <text evidence="10">The sequence shown here is derived from an EMBL/GenBank/DDBJ whole genome shotgun (WGS) entry which is preliminary data.</text>
</comment>
<dbReference type="InterPro" id="IPR027417">
    <property type="entry name" value="P-loop_NTPase"/>
</dbReference>
<gene>
    <name evidence="10" type="ORF">I8J31_19325</name>
</gene>
<evidence type="ECO:0000256" key="4">
    <source>
        <dbReference type="ARBA" id="ARBA00022840"/>
    </source>
</evidence>
<keyword evidence="6 7" id="KW-0472">Membrane</keyword>
<dbReference type="InterPro" id="IPR039421">
    <property type="entry name" value="Type_1_exporter"/>
</dbReference>
<dbReference type="AlphaFoldDB" id="A0A934N3M0"/>
<dbReference type="Gene3D" id="1.20.1560.10">
    <property type="entry name" value="ABC transporter type 1, transmembrane domain"/>
    <property type="match status" value="1"/>
</dbReference>
<reference evidence="10" key="1">
    <citation type="submission" date="2020-12" db="EMBL/GenBank/DDBJ databases">
        <title>Marinomonas arctica sp. nov., a psychrotolerant bacterium isolated from the Arctic.</title>
        <authorList>
            <person name="Zhang Y."/>
        </authorList>
    </citation>
    <scope>NUCLEOTIDE SEQUENCE</scope>
    <source>
        <strain evidence="10">C1424</strain>
    </source>
</reference>
<proteinExistence type="predicted"/>
<dbReference type="GO" id="GO:0016887">
    <property type="term" value="F:ATP hydrolysis activity"/>
    <property type="evidence" value="ECO:0007669"/>
    <property type="project" value="InterPro"/>
</dbReference>
<evidence type="ECO:0000256" key="5">
    <source>
        <dbReference type="ARBA" id="ARBA00022989"/>
    </source>
</evidence>
<evidence type="ECO:0000256" key="2">
    <source>
        <dbReference type="ARBA" id="ARBA00022692"/>
    </source>
</evidence>
<dbReference type="Pfam" id="PF00005">
    <property type="entry name" value="ABC_tran"/>
    <property type="match status" value="1"/>
</dbReference>
<dbReference type="Proteomes" id="UP000628710">
    <property type="component" value="Unassembled WGS sequence"/>
</dbReference>
<dbReference type="PROSITE" id="PS50929">
    <property type="entry name" value="ABC_TM1F"/>
    <property type="match status" value="1"/>
</dbReference>
<keyword evidence="11" id="KW-1185">Reference proteome</keyword>
<keyword evidence="5 7" id="KW-1133">Transmembrane helix</keyword>
<dbReference type="InterPro" id="IPR003439">
    <property type="entry name" value="ABC_transporter-like_ATP-bd"/>
</dbReference>
<dbReference type="InterPro" id="IPR011527">
    <property type="entry name" value="ABC1_TM_dom"/>
</dbReference>
<sequence>MRALLAPLWAQSNLNLYMVLSSLLIHILGLTSTIFVMLVYGRYLAHGIDSTLYTLAMGALIGIGIEILLRRARYKIAAALCAAESRKLSEKVSHVLLNARSGALQSHLNSPDIGGGTTSWLERIGQAVSPQPILALLDMPFALLLLGVLFLLSWELALCALFVVCVLLIFLGVSVHRIKAVTEHHQLAQGQFNSLLKNTELTEVVRINNAQDWLAQRLSDDSGESRVSKHALQLQQEKIQSQVRSATMFMSVVIISIGAALSVHGDLNFGLLIGANILSARLIVLISQPIQQVPTWLNAIESFKNVEAFLDLPEETQRGTKLPTYLGKLSFKQVMFSYPNAPLMVYENLNFELEEGECLMVTGSNGKGKTTLARLITGLVQPMRGSISIDGVELRQVNARWWREQLVYLPQDPDLLPGTLRENMSLIDSSIDDAQILAALHRVQLGGWIEQHPEGLDMIIQQRGRNLALGIRRRIAFARALLTQGQLVVVDEPLEGLDKEGISMMQRVLGELEKEKRTLIVISQFTQPLKAGAKYINLDERHVMQISSAHPKATSGSLEKGALV</sequence>
<protein>
    <submittedName>
        <fullName evidence="10">ATP-binding cassette domain-containing protein</fullName>
    </submittedName>
</protein>
<dbReference type="PANTHER" id="PTHR43394">
    <property type="entry name" value="ATP-DEPENDENT PERMEASE MDL1, MITOCHONDRIAL"/>
    <property type="match status" value="1"/>
</dbReference>
<comment type="subcellular location">
    <subcellularLocation>
        <location evidence="1">Cell membrane</location>
        <topology evidence="1">Multi-pass membrane protein</topology>
    </subcellularLocation>
</comment>
<feature type="domain" description="ABC transporter" evidence="8">
    <location>
        <begin position="329"/>
        <end position="564"/>
    </location>
</feature>
<dbReference type="GO" id="GO:0015421">
    <property type="term" value="F:ABC-type oligopeptide transporter activity"/>
    <property type="evidence" value="ECO:0007669"/>
    <property type="project" value="TreeGrafter"/>
</dbReference>
<evidence type="ECO:0000259" key="8">
    <source>
        <dbReference type="PROSITE" id="PS50893"/>
    </source>
</evidence>
<evidence type="ECO:0000256" key="1">
    <source>
        <dbReference type="ARBA" id="ARBA00004651"/>
    </source>
</evidence>
<feature type="transmembrane region" description="Helical" evidence="7">
    <location>
        <begin position="246"/>
        <end position="263"/>
    </location>
</feature>
<keyword evidence="2 7" id="KW-0812">Transmembrane</keyword>
<accession>A0A934N3M0</accession>
<dbReference type="EMBL" id="JAEMNX010000033">
    <property type="protein sequence ID" value="MBJ7539827.1"/>
    <property type="molecule type" value="Genomic_DNA"/>
</dbReference>
<dbReference type="GO" id="GO:0005524">
    <property type="term" value="F:ATP binding"/>
    <property type="evidence" value="ECO:0007669"/>
    <property type="project" value="UniProtKB-KW"/>
</dbReference>
<feature type="transmembrane region" description="Helical" evidence="7">
    <location>
        <begin position="52"/>
        <end position="69"/>
    </location>
</feature>
<evidence type="ECO:0000256" key="7">
    <source>
        <dbReference type="SAM" id="Phobius"/>
    </source>
</evidence>
<name>A0A934N3M0_9GAMM</name>
<feature type="transmembrane region" description="Helical" evidence="7">
    <location>
        <begin position="160"/>
        <end position="178"/>
    </location>
</feature>
<dbReference type="RefSeq" id="WP_199470222.1">
    <property type="nucleotide sequence ID" value="NZ_JAEMNX010000033.1"/>
</dbReference>
<evidence type="ECO:0000313" key="10">
    <source>
        <dbReference type="EMBL" id="MBJ7539827.1"/>
    </source>
</evidence>
<evidence type="ECO:0000259" key="9">
    <source>
        <dbReference type="PROSITE" id="PS50929"/>
    </source>
</evidence>
<evidence type="ECO:0000313" key="11">
    <source>
        <dbReference type="Proteomes" id="UP000628710"/>
    </source>
</evidence>